<evidence type="ECO:0000256" key="4">
    <source>
        <dbReference type="ARBA" id="ARBA00022448"/>
    </source>
</evidence>
<comment type="similarity">
    <text evidence="3">Belongs to the BIG GRAIN 1 (BG1) plant protein family.</text>
</comment>
<dbReference type="OrthoDB" id="680041at2759"/>
<dbReference type="PANTHER" id="PTHR33541">
    <property type="entry name" value="PROTEIN BIG GRAIN 1-LIKE A-RELATED"/>
    <property type="match status" value="1"/>
</dbReference>
<comment type="subcellular location">
    <subcellularLocation>
        <location evidence="2">Cell membrane</location>
    </subcellularLocation>
</comment>
<reference evidence="10" key="2">
    <citation type="submission" date="2025-08" db="UniProtKB">
        <authorList>
            <consortium name="RefSeq"/>
        </authorList>
    </citation>
    <scope>IDENTIFICATION</scope>
    <source>
        <tissue evidence="10">Leaf</tissue>
    </source>
</reference>
<evidence type="ECO:0000256" key="1">
    <source>
        <dbReference type="ARBA" id="ARBA00002281"/>
    </source>
</evidence>
<dbReference type="GeneID" id="108836630"/>
<evidence type="ECO:0000256" key="8">
    <source>
        <dbReference type="SAM" id="MobiDB-lite"/>
    </source>
</evidence>
<feature type="compositionally biased region" description="Low complexity" evidence="8">
    <location>
        <begin position="189"/>
        <end position="218"/>
    </location>
</feature>
<dbReference type="GO" id="GO:0005886">
    <property type="term" value="C:plasma membrane"/>
    <property type="evidence" value="ECO:0007669"/>
    <property type="project" value="UniProtKB-SubCell"/>
</dbReference>
<dbReference type="Proteomes" id="UP000504610">
    <property type="component" value="Chromosome 8"/>
</dbReference>
<feature type="compositionally biased region" description="Low complexity" evidence="8">
    <location>
        <begin position="98"/>
        <end position="117"/>
    </location>
</feature>
<keyword evidence="4" id="KW-0813">Transport</keyword>
<reference evidence="9" key="1">
    <citation type="journal article" date="2019" name="Database">
        <title>The radish genome database (RadishGD): an integrated information resource for radish genomics.</title>
        <authorList>
            <person name="Yu H.J."/>
            <person name="Baek S."/>
            <person name="Lee Y.J."/>
            <person name="Cho A."/>
            <person name="Mun J.H."/>
        </authorList>
    </citation>
    <scope>NUCLEOTIDE SEQUENCE [LARGE SCALE GENOMIC DNA]</scope>
    <source>
        <strain evidence="9">cv. WK10039</strain>
    </source>
</reference>
<evidence type="ECO:0000256" key="3">
    <source>
        <dbReference type="ARBA" id="ARBA00010067"/>
    </source>
</evidence>
<evidence type="ECO:0000256" key="2">
    <source>
        <dbReference type="ARBA" id="ARBA00004236"/>
    </source>
</evidence>
<keyword evidence="5" id="KW-1003">Cell membrane</keyword>
<dbReference type="RefSeq" id="XP_018465269.2">
    <property type="nucleotide sequence ID" value="XM_018609767.2"/>
</dbReference>
<dbReference type="AlphaFoldDB" id="A0A6J0LZP1"/>
<keyword evidence="7" id="KW-0927">Auxin signaling pathway</keyword>
<sequence>MSPWDNNSPNHHHHRHQDHRHPSFSSTLLEQIYNSIDSSSTNSDVSMRKKQNRAASSLDENRVCLEKILVNRRGSVSGRDSVRSRNPKTAEPVFFKHSSSSSSSDSSGFSSSSSGSFYRRTRSPPPEIHHPKPVRTTSVERLERPNNNNKVKSKALKMYSDLKKTKQPISPGGRLATFLNSIFTKKPNKTNTSATSPTTCSSASSLSRSCLSKTTSSSEKAKRSVRFCPLDEDSKKRSSGHKTHNIHNGLYGNDERESTRHRQNFDTIESRVMEEENRRVIEAAKELIRTYHKNKDVVKISVEEEEDDDGASCASSDLFELDHLSVIGIDRYREELPVYETTRFNTNRVISR</sequence>
<evidence type="ECO:0000256" key="5">
    <source>
        <dbReference type="ARBA" id="ARBA00022475"/>
    </source>
</evidence>
<dbReference type="GO" id="GO:0009734">
    <property type="term" value="P:auxin-activated signaling pathway"/>
    <property type="evidence" value="ECO:0007669"/>
    <property type="project" value="UniProtKB-KW"/>
</dbReference>
<gene>
    <name evidence="10" type="primary">LOC108836630</name>
</gene>
<dbReference type="KEGG" id="rsz:108836630"/>
<evidence type="ECO:0000313" key="9">
    <source>
        <dbReference type="Proteomes" id="UP000504610"/>
    </source>
</evidence>
<feature type="region of interest" description="Disordered" evidence="8">
    <location>
        <begin position="1"/>
        <end position="61"/>
    </location>
</feature>
<feature type="region of interest" description="Disordered" evidence="8">
    <location>
        <begin position="74"/>
        <end position="154"/>
    </location>
</feature>
<proteinExistence type="inferred from homology"/>
<accession>A0A6J0LZP1</accession>
<feature type="compositionally biased region" description="Polar residues" evidence="8">
    <location>
        <begin position="24"/>
        <end position="33"/>
    </location>
</feature>
<keyword evidence="6" id="KW-0472">Membrane</keyword>
<organism evidence="9 10">
    <name type="scientific">Raphanus sativus</name>
    <name type="common">Radish</name>
    <name type="synonym">Raphanus raphanistrum var. sativus</name>
    <dbReference type="NCBI Taxonomy" id="3726"/>
    <lineage>
        <taxon>Eukaryota</taxon>
        <taxon>Viridiplantae</taxon>
        <taxon>Streptophyta</taxon>
        <taxon>Embryophyta</taxon>
        <taxon>Tracheophyta</taxon>
        <taxon>Spermatophyta</taxon>
        <taxon>Magnoliopsida</taxon>
        <taxon>eudicotyledons</taxon>
        <taxon>Gunneridae</taxon>
        <taxon>Pentapetalae</taxon>
        <taxon>rosids</taxon>
        <taxon>malvids</taxon>
        <taxon>Brassicales</taxon>
        <taxon>Brassicaceae</taxon>
        <taxon>Brassiceae</taxon>
        <taxon>Raphanus</taxon>
    </lineage>
</organism>
<feature type="region of interest" description="Disordered" evidence="8">
    <location>
        <begin position="186"/>
        <end position="260"/>
    </location>
</feature>
<dbReference type="InterPro" id="IPR039621">
    <property type="entry name" value="BG1-like"/>
</dbReference>
<keyword evidence="9" id="KW-1185">Reference proteome</keyword>
<feature type="compositionally biased region" description="Low complexity" evidence="8">
    <location>
        <begin position="34"/>
        <end position="45"/>
    </location>
</feature>
<evidence type="ECO:0000256" key="7">
    <source>
        <dbReference type="ARBA" id="ARBA00023294"/>
    </source>
</evidence>
<evidence type="ECO:0000256" key="6">
    <source>
        <dbReference type="ARBA" id="ARBA00023136"/>
    </source>
</evidence>
<evidence type="ECO:0000313" key="10">
    <source>
        <dbReference type="RefSeq" id="XP_018465269.2"/>
    </source>
</evidence>
<protein>
    <submittedName>
        <fullName evidence="10">Protein BIG GRAIN 1-like B</fullName>
    </submittedName>
</protein>
<comment type="function">
    <text evidence="1">Involved in auxin transport. Regulator of the auxin signaling pathway.</text>
</comment>
<name>A0A6J0LZP1_RAPSA</name>
<feature type="compositionally biased region" description="Basic residues" evidence="8">
    <location>
        <begin position="10"/>
        <end position="19"/>
    </location>
</feature>
<dbReference type="PANTHER" id="PTHR33541:SF13">
    <property type="entry name" value="PROTEIN BIG GRAIN 1-LIKE B-RELATED"/>
    <property type="match status" value="1"/>
</dbReference>